<dbReference type="EMBL" id="UGMS01000001">
    <property type="protein sequence ID" value="STV82435.1"/>
    <property type="molecule type" value="Genomic_DNA"/>
</dbReference>
<feature type="transmembrane region" description="Helical" evidence="1">
    <location>
        <begin position="85"/>
        <end position="104"/>
    </location>
</feature>
<dbReference type="AlphaFoldDB" id="A0A7H4N7I5"/>
<evidence type="ECO:0000256" key="1">
    <source>
        <dbReference type="SAM" id="Phobius"/>
    </source>
</evidence>
<keyword evidence="1" id="KW-0812">Transmembrane</keyword>
<comment type="caution">
    <text evidence="2">The sequence shown here is derived from an EMBL/GenBank/DDBJ whole genome shotgun (WGS) entry which is preliminary data.</text>
</comment>
<name>A0A7H4N7I5_9ENTR</name>
<sequence>MWLWPSSLLQTFAVQRGTTGSPADQEAASLLVACLPAQVTDTLEPEHGVVDVERDHRQVVGAVGGRSSQPGCTGTQFVDTFLQNLAFLVFFVVSNLLTVLRSVLLTVRAVDTNLTGTGLPYQRYALHRR</sequence>
<organism evidence="2 3">
    <name type="scientific">Klebsiella michiganensis</name>
    <dbReference type="NCBI Taxonomy" id="1134687"/>
    <lineage>
        <taxon>Bacteria</taxon>
        <taxon>Pseudomonadati</taxon>
        <taxon>Pseudomonadota</taxon>
        <taxon>Gammaproteobacteria</taxon>
        <taxon>Enterobacterales</taxon>
        <taxon>Enterobacteriaceae</taxon>
        <taxon>Klebsiella/Raoultella group</taxon>
        <taxon>Klebsiella</taxon>
    </lineage>
</organism>
<keyword evidence="1" id="KW-0472">Membrane</keyword>
<evidence type="ECO:0000313" key="3">
    <source>
        <dbReference type="Proteomes" id="UP000254863"/>
    </source>
</evidence>
<keyword evidence="1" id="KW-1133">Transmembrane helix</keyword>
<evidence type="ECO:0000313" key="2">
    <source>
        <dbReference type="EMBL" id="STV82435.1"/>
    </source>
</evidence>
<proteinExistence type="predicted"/>
<gene>
    <name evidence="2" type="ORF">NCTC11685_03029</name>
</gene>
<protein>
    <submittedName>
        <fullName evidence="2">Uncharacterized protein</fullName>
    </submittedName>
</protein>
<accession>A0A7H4N7I5</accession>
<reference evidence="2 3" key="1">
    <citation type="submission" date="2018-06" db="EMBL/GenBank/DDBJ databases">
        <authorList>
            <consortium name="Pathogen Informatics"/>
            <person name="Doyle S."/>
        </authorList>
    </citation>
    <scope>NUCLEOTIDE SEQUENCE [LARGE SCALE GENOMIC DNA]</scope>
    <source>
        <strain evidence="2 3">NCTC11685</strain>
    </source>
</reference>
<dbReference type="Proteomes" id="UP000254863">
    <property type="component" value="Unassembled WGS sequence"/>
</dbReference>